<keyword evidence="4" id="KW-0732">Signal</keyword>
<gene>
    <name evidence="6" type="ORF">DSM106972_094570</name>
</gene>
<dbReference type="InterPro" id="IPR024370">
    <property type="entry name" value="PBP_domain"/>
</dbReference>
<dbReference type="Gene3D" id="3.40.190.10">
    <property type="entry name" value="Periplasmic binding protein-like II"/>
    <property type="match status" value="2"/>
</dbReference>
<dbReference type="EMBL" id="RSCL01000052">
    <property type="protein sequence ID" value="RUS93986.1"/>
    <property type="molecule type" value="Genomic_DNA"/>
</dbReference>
<name>A0A433UJF2_9CYAN</name>
<keyword evidence="7" id="KW-1185">Reference proteome</keyword>
<reference evidence="6" key="1">
    <citation type="submission" date="2018-12" db="EMBL/GenBank/DDBJ databases">
        <authorList>
            <person name="Will S."/>
            <person name="Neumann-Schaal M."/>
            <person name="Henke P."/>
        </authorList>
    </citation>
    <scope>NUCLEOTIDE SEQUENCE</scope>
    <source>
        <strain evidence="6">PCC 7102</strain>
    </source>
</reference>
<protein>
    <recommendedName>
        <fullName evidence="5">PBP domain-containing protein</fullName>
    </recommendedName>
</protein>
<organism evidence="6 7">
    <name type="scientific">Dulcicalothrix desertica PCC 7102</name>
    <dbReference type="NCBI Taxonomy" id="232991"/>
    <lineage>
        <taxon>Bacteria</taxon>
        <taxon>Bacillati</taxon>
        <taxon>Cyanobacteriota</taxon>
        <taxon>Cyanophyceae</taxon>
        <taxon>Nostocales</taxon>
        <taxon>Calotrichaceae</taxon>
        <taxon>Dulcicalothrix</taxon>
    </lineage>
</organism>
<accession>A0A433UJF2</accession>
<dbReference type="CDD" id="cd13565">
    <property type="entry name" value="PBP2_PstS"/>
    <property type="match status" value="1"/>
</dbReference>
<dbReference type="Proteomes" id="UP000271624">
    <property type="component" value="Unassembled WGS sequence"/>
</dbReference>
<dbReference type="SUPFAM" id="SSF53850">
    <property type="entry name" value="Periplasmic binding protein-like II"/>
    <property type="match status" value="1"/>
</dbReference>
<evidence type="ECO:0000313" key="6">
    <source>
        <dbReference type="EMBL" id="RUS93986.1"/>
    </source>
</evidence>
<sequence>MFKLRKTLLPVIGLLLIGVATTCVSNHAQAQINKNKAPLNSVVHLYSNNQVKTSAPSVPNNAVTLVGAGAPFPAQLYQTWFQEFNKQYPNVQVNYQLIGSDAGVKWFIKGTVDFGASDDAMTDKQIALVKRGVMTLPLTGRALTIAYNLPGVKNLKLPRQVYTNIFLGKIKYWNDPAIIKANKGTRLPRLPITVVYRADGSNTTQIFTRHLSAISREWRSKVGSGKSVKWVTGVGAS</sequence>
<dbReference type="PANTHER" id="PTHR42996:SF1">
    <property type="entry name" value="PHOSPHATE-BINDING PROTEIN PSTS"/>
    <property type="match status" value="1"/>
</dbReference>
<dbReference type="PANTHER" id="PTHR42996">
    <property type="entry name" value="PHOSPHATE-BINDING PROTEIN PSTS"/>
    <property type="match status" value="1"/>
</dbReference>
<proteinExistence type="inferred from homology"/>
<feature type="domain" description="PBP" evidence="5">
    <location>
        <begin position="60"/>
        <end position="213"/>
    </location>
</feature>
<dbReference type="InterPro" id="IPR050962">
    <property type="entry name" value="Phosphate-bind_PstS"/>
</dbReference>
<dbReference type="InterPro" id="IPR005673">
    <property type="entry name" value="ABC_phos-bd_PstS"/>
</dbReference>
<evidence type="ECO:0000256" key="1">
    <source>
        <dbReference type="ARBA" id="ARBA00008725"/>
    </source>
</evidence>
<evidence type="ECO:0000313" key="7">
    <source>
        <dbReference type="Proteomes" id="UP000271624"/>
    </source>
</evidence>
<dbReference type="NCBIfam" id="TIGR00975">
    <property type="entry name" value="3a0107s03"/>
    <property type="match status" value="1"/>
</dbReference>
<comment type="similarity">
    <text evidence="1">Belongs to the PstS family.</text>
</comment>
<reference evidence="6" key="2">
    <citation type="journal article" date="2019" name="Genome Biol. Evol.">
        <title>Day and night: Metabolic profiles and evolutionary relationships of six axenic non-marine cyanobacteria.</title>
        <authorList>
            <person name="Will S.E."/>
            <person name="Henke P."/>
            <person name="Boedeker C."/>
            <person name="Huang S."/>
            <person name="Brinkmann H."/>
            <person name="Rohde M."/>
            <person name="Jarek M."/>
            <person name="Friedl T."/>
            <person name="Seufert S."/>
            <person name="Schumacher M."/>
            <person name="Overmann J."/>
            <person name="Neumann-Schaal M."/>
            <person name="Petersen J."/>
        </authorList>
    </citation>
    <scope>NUCLEOTIDE SEQUENCE [LARGE SCALE GENOMIC DNA]</scope>
    <source>
        <strain evidence="6">PCC 7102</strain>
    </source>
</reference>
<evidence type="ECO:0000259" key="5">
    <source>
        <dbReference type="Pfam" id="PF12849"/>
    </source>
</evidence>
<dbReference type="AlphaFoldDB" id="A0A433UJF2"/>
<keyword evidence="2" id="KW-0813">Transport</keyword>
<evidence type="ECO:0000256" key="4">
    <source>
        <dbReference type="SAM" id="SignalP"/>
    </source>
</evidence>
<evidence type="ECO:0000256" key="3">
    <source>
        <dbReference type="ARBA" id="ARBA00022592"/>
    </source>
</evidence>
<dbReference type="Pfam" id="PF12849">
    <property type="entry name" value="PBP_like_2"/>
    <property type="match status" value="1"/>
</dbReference>
<dbReference type="GO" id="GO:0043190">
    <property type="term" value="C:ATP-binding cassette (ABC) transporter complex"/>
    <property type="evidence" value="ECO:0007669"/>
    <property type="project" value="InterPro"/>
</dbReference>
<feature type="signal peptide" evidence="4">
    <location>
        <begin position="1"/>
        <end position="30"/>
    </location>
</feature>
<keyword evidence="3" id="KW-0592">Phosphate transport</keyword>
<dbReference type="RefSeq" id="WP_325052290.1">
    <property type="nucleotide sequence ID" value="NZ_RSCL01000052.1"/>
</dbReference>
<evidence type="ECO:0000256" key="2">
    <source>
        <dbReference type="ARBA" id="ARBA00022448"/>
    </source>
</evidence>
<dbReference type="GO" id="GO:0035435">
    <property type="term" value="P:phosphate ion transmembrane transport"/>
    <property type="evidence" value="ECO:0007669"/>
    <property type="project" value="InterPro"/>
</dbReference>
<feature type="chain" id="PRO_5019258315" description="PBP domain-containing protein" evidence="4">
    <location>
        <begin position="31"/>
        <end position="237"/>
    </location>
</feature>
<comment type="caution">
    <text evidence="6">The sequence shown here is derived from an EMBL/GenBank/DDBJ whole genome shotgun (WGS) entry which is preliminary data.</text>
</comment>
<dbReference type="GO" id="GO:0042301">
    <property type="term" value="F:phosphate ion binding"/>
    <property type="evidence" value="ECO:0007669"/>
    <property type="project" value="InterPro"/>
</dbReference>